<proteinExistence type="inferred from homology"/>
<dbReference type="InterPro" id="IPR050126">
    <property type="entry name" value="Ap4A_hydrolase"/>
</dbReference>
<dbReference type="Gene3D" id="3.60.21.10">
    <property type="match status" value="1"/>
</dbReference>
<dbReference type="Proteomes" id="UP000290253">
    <property type="component" value="Unassembled WGS sequence"/>
</dbReference>
<comment type="caution">
    <text evidence="3">The sequence shown here is derived from an EMBL/GenBank/DDBJ whole genome shotgun (WGS) entry which is preliminary data.</text>
</comment>
<evidence type="ECO:0000259" key="2">
    <source>
        <dbReference type="Pfam" id="PF12850"/>
    </source>
</evidence>
<dbReference type="InterPro" id="IPR024654">
    <property type="entry name" value="Calcineurin-like_PHP_lpxH"/>
</dbReference>
<feature type="domain" description="Calcineurin-like phosphoesterase" evidence="2">
    <location>
        <begin position="1"/>
        <end position="210"/>
    </location>
</feature>
<dbReference type="OrthoDB" id="9800565at2"/>
<reference evidence="3 4" key="1">
    <citation type="journal article" date="2016" name="Int. J. Syst. Evol. Microbiol.">
        <title>Acidipila dinghuensis sp. nov., an acidobacterium isolated from forest soil.</title>
        <authorList>
            <person name="Jiang Y.W."/>
            <person name="Wang J."/>
            <person name="Chen M.H."/>
            <person name="Lv Y.Y."/>
            <person name="Qiu L.H."/>
        </authorList>
    </citation>
    <scope>NUCLEOTIDE SEQUENCE [LARGE SCALE GENOMIC DNA]</scope>
    <source>
        <strain evidence="3 4">DHOF10</strain>
    </source>
</reference>
<dbReference type="GO" id="GO:0005737">
    <property type="term" value="C:cytoplasm"/>
    <property type="evidence" value="ECO:0007669"/>
    <property type="project" value="TreeGrafter"/>
</dbReference>
<dbReference type="EMBL" id="SDMK01000001">
    <property type="protein sequence ID" value="RXS97987.1"/>
    <property type="molecule type" value="Genomic_DNA"/>
</dbReference>
<dbReference type="PANTHER" id="PTHR42850">
    <property type="entry name" value="METALLOPHOSPHOESTERASE"/>
    <property type="match status" value="1"/>
</dbReference>
<organism evidence="3 4">
    <name type="scientific">Silvibacterium dinghuense</name>
    <dbReference type="NCBI Taxonomy" id="1560006"/>
    <lineage>
        <taxon>Bacteria</taxon>
        <taxon>Pseudomonadati</taxon>
        <taxon>Acidobacteriota</taxon>
        <taxon>Terriglobia</taxon>
        <taxon>Terriglobales</taxon>
        <taxon>Acidobacteriaceae</taxon>
        <taxon>Silvibacterium</taxon>
    </lineage>
</organism>
<dbReference type="GO" id="GO:0016791">
    <property type="term" value="F:phosphatase activity"/>
    <property type="evidence" value="ECO:0007669"/>
    <property type="project" value="TreeGrafter"/>
</dbReference>
<comment type="similarity">
    <text evidence="1">Belongs to the metallophosphoesterase superfamily. YfcE family.</text>
</comment>
<dbReference type="PIRSF" id="PIRSF000883">
    <property type="entry name" value="Pesterase_MJ0912"/>
    <property type="match status" value="1"/>
</dbReference>
<dbReference type="InterPro" id="IPR029052">
    <property type="entry name" value="Metallo-depent_PP-like"/>
</dbReference>
<accession>A0A4Q1SKJ0</accession>
<dbReference type="AlphaFoldDB" id="A0A4Q1SKJ0"/>
<protein>
    <submittedName>
        <fullName evidence="3">Metallophosphoesterase</fullName>
    </submittedName>
</protein>
<keyword evidence="4" id="KW-1185">Reference proteome</keyword>
<evidence type="ECO:0000313" key="4">
    <source>
        <dbReference type="Proteomes" id="UP000290253"/>
    </source>
</evidence>
<gene>
    <name evidence="3" type="ORF">ESZ00_09105</name>
</gene>
<name>A0A4Q1SKJ0_9BACT</name>
<sequence length="250" mass="27715">MRVLILSDIHANLDALDAVLALAPAHDAVWNLGDVVGYGANPNEVIDRVRGLGNVFVRGNHDRACSGLDGIEDFNPIAGRAARWTRIVLSAEHTQWLREIPCGPLHPDGPNVSCAHGSLLDEDQYVTTVRDAWAPLHDAKTRINFFGHTHLQGGFATNGQEWFRLAPQYGSRDKAEEFEMPLRENGRYLINPGSVGQPRDGDWRAAFAIYDDAQMTVTYCRVPYNVKQAQARIVAAGLPDRLAIRLREGR</sequence>
<dbReference type="RefSeq" id="WP_129207766.1">
    <property type="nucleotide sequence ID" value="NZ_BMGU01000001.1"/>
</dbReference>
<dbReference type="InterPro" id="IPR011152">
    <property type="entry name" value="Pesterase_MJ0912"/>
</dbReference>
<dbReference type="PANTHER" id="PTHR42850:SF2">
    <property type="entry name" value="BLL5683 PROTEIN"/>
    <property type="match status" value="1"/>
</dbReference>
<evidence type="ECO:0000256" key="1">
    <source>
        <dbReference type="ARBA" id="ARBA00008950"/>
    </source>
</evidence>
<dbReference type="Pfam" id="PF12850">
    <property type="entry name" value="Metallophos_2"/>
    <property type="match status" value="1"/>
</dbReference>
<dbReference type="SUPFAM" id="SSF56300">
    <property type="entry name" value="Metallo-dependent phosphatases"/>
    <property type="match status" value="1"/>
</dbReference>
<evidence type="ECO:0000313" key="3">
    <source>
        <dbReference type="EMBL" id="RXS97987.1"/>
    </source>
</evidence>